<dbReference type="Pfam" id="PF09797">
    <property type="entry name" value="NatB_MDM20"/>
    <property type="match status" value="1"/>
</dbReference>
<gene>
    <name evidence="2" type="ORF">LAME_0G11034G</name>
</gene>
<dbReference type="InterPro" id="IPR019183">
    <property type="entry name" value="NAA25_NatB_aux_su"/>
</dbReference>
<dbReference type="GO" id="GO:0031416">
    <property type="term" value="C:NatB complex"/>
    <property type="evidence" value="ECO:0007669"/>
    <property type="project" value="TreeGrafter"/>
</dbReference>
<evidence type="ECO:0000313" key="3">
    <source>
        <dbReference type="Proteomes" id="UP000191144"/>
    </source>
</evidence>
<comment type="similarity">
    <text evidence="1">Belongs to the MDM20/NAA25 family.</text>
</comment>
<name>A0A1G4K959_9SACH</name>
<dbReference type="OrthoDB" id="1874341at2759"/>
<keyword evidence="3" id="KW-1185">Reference proteome</keyword>
<proteinExistence type="inferred from homology"/>
<accession>A0A1G4K959</accession>
<protein>
    <submittedName>
        <fullName evidence="2">LAME_0G11034g1_1</fullName>
    </submittedName>
</protein>
<dbReference type="PANTHER" id="PTHR22767">
    <property type="entry name" value="N-TERMINAL ACETYLTRANSFERASE-RELATED"/>
    <property type="match status" value="1"/>
</dbReference>
<dbReference type="Proteomes" id="UP000191144">
    <property type="component" value="Chromosome G"/>
</dbReference>
<dbReference type="EMBL" id="LT598484">
    <property type="protein sequence ID" value="SCV00633.1"/>
    <property type="molecule type" value="Genomic_DNA"/>
</dbReference>
<evidence type="ECO:0000313" key="2">
    <source>
        <dbReference type="EMBL" id="SCV00633.1"/>
    </source>
</evidence>
<sequence>MDSAGDEIIQALARGNGKLALQLSGKLCTRFPKASYPKIMEQYVRFRSNSSKFNAYTMLEPLLEKCSVPSDLRSLELLHKFRFELGQPERALDAYKLAMQKYPSPELGYTWFGKAIEDLNLRHMVQSSFQLRRWSQDPRMVQFWNALSTVALLKMQSNQLNAKEKQLNVALAFKTLEGLKPFQSDQETVVFCHVCDMCENKSQVIVDELLPAFQNSGSEKEFSVDLYLKNFLLKHLAALGDHANLIEVCKYLLTLLDDFGLLKQLIDSAKICGSPRDEIEAVIGIRDSRNHRLAHLHLDAVYSSSISDKSLDFYLERFHDKPCCVPDLTHYKEHLSKNAIEKGLDKFPSGLVHDCNFAKLTEVRDPEHFIALFTKYKSSLNEKVKTDYSSCSYFVLKIVESMINDESITLENVLTSVALLEQYQSLDPYNFDTRVWLIVLYNYLGCPSVAYSHYTQLKVKNLQLDTVDFLMTTRHASLFPTKDHPFYEHLGASDNVYDSADSLPRFIMISFERKSYSKVLGMLELYDKLSRSTGRWSKRGERLQQARLFNDKRGSLLRDLQESWRMLCQYNSNFGVSLEKDMLPELNDNRDFSVLGPMQHTCTKAMAYLRQDSSGVLAASLREILLGSCALGERNLAIERIIQQHGTALTAQMTSSEAWVFKVVHLAYESQIDETKTADLLAHLDAKPDVHTCLWRLAHDVHTQLATLKSLDQLKRIKDPRCRDFIKAQLRQLRERAQIVFPDYISTIRASQIDSTLLQRLGLASYETDAVNSIQAIFKVARNL</sequence>
<dbReference type="AlphaFoldDB" id="A0A1G4K959"/>
<organism evidence="2 3">
    <name type="scientific">Lachancea meyersii CBS 8951</name>
    <dbReference type="NCBI Taxonomy" id="1266667"/>
    <lineage>
        <taxon>Eukaryota</taxon>
        <taxon>Fungi</taxon>
        <taxon>Dikarya</taxon>
        <taxon>Ascomycota</taxon>
        <taxon>Saccharomycotina</taxon>
        <taxon>Saccharomycetes</taxon>
        <taxon>Saccharomycetales</taxon>
        <taxon>Saccharomycetaceae</taxon>
        <taxon>Lachancea</taxon>
    </lineage>
</organism>
<dbReference type="PANTHER" id="PTHR22767:SF3">
    <property type="entry name" value="N-ALPHA-ACETYLTRANSFERASE 25, NATB AUXILIARY SUBUNIT"/>
    <property type="match status" value="1"/>
</dbReference>
<reference evidence="3" key="1">
    <citation type="submission" date="2016-03" db="EMBL/GenBank/DDBJ databases">
        <authorList>
            <person name="Devillers Hugo."/>
        </authorList>
    </citation>
    <scope>NUCLEOTIDE SEQUENCE [LARGE SCALE GENOMIC DNA]</scope>
</reference>
<evidence type="ECO:0000256" key="1">
    <source>
        <dbReference type="ARBA" id="ARBA00006298"/>
    </source>
</evidence>